<dbReference type="RefSeq" id="WP_053409264.1">
    <property type="nucleotide sequence ID" value="NZ_DAIPHI010000003.1"/>
</dbReference>
<reference evidence="3" key="1">
    <citation type="submission" date="2015-08" db="EMBL/GenBank/DDBJ databases">
        <title>Vibrio galatheae sp. nov., a novel member of the Vibrionaceae family isolated from the Solomon Islands.</title>
        <authorList>
            <person name="Giubergia S."/>
            <person name="Machado H."/>
            <person name="Mateiu R.V."/>
            <person name="Gram L."/>
        </authorList>
    </citation>
    <scope>NUCLEOTIDE SEQUENCE [LARGE SCALE GENOMIC DNA]</scope>
    <source>
        <strain evidence="3">DSM 19134</strain>
    </source>
</reference>
<dbReference type="GO" id="GO:1990189">
    <property type="term" value="F:protein N-terminal-serine acetyltransferase activity"/>
    <property type="evidence" value="ECO:0007669"/>
    <property type="project" value="TreeGrafter"/>
</dbReference>
<dbReference type="OrthoDB" id="9784707at2"/>
<sequence length="177" mass="20243">MFSITIDDELKISLVHESFASTYSELVSTQNEYLSQWLAWPPYCQSEQDFRMFIQRVLHEYADGKSMTCAIIYQDNIVGNCSFNAINHDTKCVEVGYWLSQSQQGKGIMTRVVKKLIDIAFNDYGMEKVQLSAANENLPSRLVAERVGMSLEGIITNHEKVGDRILDHAVYGIHRRK</sequence>
<organism evidence="2 3">
    <name type="scientific">Vibrio hepatarius</name>
    <dbReference type="NCBI Taxonomy" id="171383"/>
    <lineage>
        <taxon>Bacteria</taxon>
        <taxon>Pseudomonadati</taxon>
        <taxon>Pseudomonadota</taxon>
        <taxon>Gammaproteobacteria</taxon>
        <taxon>Vibrionales</taxon>
        <taxon>Vibrionaceae</taxon>
        <taxon>Vibrio</taxon>
        <taxon>Vibrio oreintalis group</taxon>
    </lineage>
</organism>
<dbReference type="PROSITE" id="PS51186">
    <property type="entry name" value="GNAT"/>
    <property type="match status" value="1"/>
</dbReference>
<dbReference type="PANTHER" id="PTHR43441">
    <property type="entry name" value="RIBOSOMAL-PROTEIN-SERINE ACETYLTRANSFERASE"/>
    <property type="match status" value="1"/>
</dbReference>
<dbReference type="GO" id="GO:0005737">
    <property type="term" value="C:cytoplasm"/>
    <property type="evidence" value="ECO:0007669"/>
    <property type="project" value="TreeGrafter"/>
</dbReference>
<dbReference type="PANTHER" id="PTHR43441:SF11">
    <property type="entry name" value="RIBOSOMAL-PROTEIN-SERINE ACETYLTRANSFERASE"/>
    <property type="match status" value="1"/>
</dbReference>
<dbReference type="STRING" id="171383.AKJ31_11600"/>
<accession>A0A0M0HZM5</accession>
<name>A0A0M0HZM5_9VIBR</name>
<evidence type="ECO:0000313" key="3">
    <source>
        <dbReference type="Proteomes" id="UP000037530"/>
    </source>
</evidence>
<dbReference type="PATRIC" id="fig|171383.3.peg.2369"/>
<dbReference type="GO" id="GO:0005840">
    <property type="term" value="C:ribosome"/>
    <property type="evidence" value="ECO:0007669"/>
    <property type="project" value="UniProtKB-KW"/>
</dbReference>
<dbReference type="SUPFAM" id="SSF55729">
    <property type="entry name" value="Acyl-CoA N-acyltransferases (Nat)"/>
    <property type="match status" value="1"/>
</dbReference>
<dbReference type="Proteomes" id="UP000037530">
    <property type="component" value="Unassembled WGS sequence"/>
</dbReference>
<dbReference type="GO" id="GO:0008999">
    <property type="term" value="F:protein-N-terminal-alanine acetyltransferase activity"/>
    <property type="evidence" value="ECO:0007669"/>
    <property type="project" value="TreeGrafter"/>
</dbReference>
<keyword evidence="3" id="KW-1185">Reference proteome</keyword>
<dbReference type="Gene3D" id="3.40.630.30">
    <property type="match status" value="1"/>
</dbReference>
<keyword evidence="2" id="KW-0687">Ribonucleoprotein</keyword>
<feature type="domain" description="N-acetyltransferase" evidence="1">
    <location>
        <begin position="24"/>
        <end position="177"/>
    </location>
</feature>
<dbReference type="AlphaFoldDB" id="A0A0M0HZM5"/>
<gene>
    <name evidence="2" type="ORF">AKJ31_11600</name>
</gene>
<dbReference type="Pfam" id="PF13302">
    <property type="entry name" value="Acetyltransf_3"/>
    <property type="match status" value="1"/>
</dbReference>
<dbReference type="EMBL" id="LHPI01000009">
    <property type="protein sequence ID" value="KOO07526.1"/>
    <property type="molecule type" value="Genomic_DNA"/>
</dbReference>
<evidence type="ECO:0000313" key="2">
    <source>
        <dbReference type="EMBL" id="KOO07526.1"/>
    </source>
</evidence>
<keyword evidence="2" id="KW-0689">Ribosomal protein</keyword>
<dbReference type="InterPro" id="IPR051908">
    <property type="entry name" value="Ribosomal_N-acetyltransferase"/>
</dbReference>
<evidence type="ECO:0000259" key="1">
    <source>
        <dbReference type="PROSITE" id="PS51186"/>
    </source>
</evidence>
<dbReference type="InterPro" id="IPR000182">
    <property type="entry name" value="GNAT_dom"/>
</dbReference>
<dbReference type="InterPro" id="IPR016181">
    <property type="entry name" value="Acyl_CoA_acyltransferase"/>
</dbReference>
<protein>
    <submittedName>
        <fullName evidence="2">50S ribosomal protein L7/L12</fullName>
    </submittedName>
</protein>
<proteinExistence type="predicted"/>
<comment type="caution">
    <text evidence="2">The sequence shown here is derived from an EMBL/GenBank/DDBJ whole genome shotgun (WGS) entry which is preliminary data.</text>
</comment>